<accession>A0AAV5GCB4</accession>
<proteinExistence type="predicted"/>
<dbReference type="SUPFAM" id="SSF54909">
    <property type="entry name" value="Dimeric alpha+beta barrel"/>
    <property type="match status" value="1"/>
</dbReference>
<evidence type="ECO:0000313" key="3">
    <source>
        <dbReference type="Proteomes" id="UP001342314"/>
    </source>
</evidence>
<reference evidence="2 3" key="1">
    <citation type="submission" date="2021-12" db="EMBL/GenBank/DDBJ databases">
        <title>High titer production of polyol ester of fatty acids by Rhodotorula paludigena BS15 towards product separation-free biomass refinery.</title>
        <authorList>
            <person name="Mano J."/>
            <person name="Ono H."/>
            <person name="Tanaka T."/>
            <person name="Naito K."/>
            <person name="Sushida H."/>
            <person name="Ike M."/>
            <person name="Tokuyasu K."/>
            <person name="Kitaoka M."/>
        </authorList>
    </citation>
    <scope>NUCLEOTIDE SEQUENCE [LARGE SCALE GENOMIC DNA]</scope>
    <source>
        <strain evidence="2 3">BS15</strain>
    </source>
</reference>
<dbReference type="InterPro" id="IPR007138">
    <property type="entry name" value="ABM_dom"/>
</dbReference>
<evidence type="ECO:0000259" key="1">
    <source>
        <dbReference type="PROSITE" id="PS51725"/>
    </source>
</evidence>
<dbReference type="Pfam" id="PF03992">
    <property type="entry name" value="ABM"/>
    <property type="match status" value="1"/>
</dbReference>
<dbReference type="PANTHER" id="PTHR38052:SF1">
    <property type="entry name" value="ABM DOMAIN-CONTAINING PROTEIN"/>
    <property type="match status" value="1"/>
</dbReference>
<name>A0AAV5GCB4_9BASI</name>
<dbReference type="Gene3D" id="3.30.70.100">
    <property type="match status" value="1"/>
</dbReference>
<dbReference type="EMBL" id="BQKY01000002">
    <property type="protein sequence ID" value="GJN88119.1"/>
    <property type="molecule type" value="Genomic_DNA"/>
</dbReference>
<dbReference type="AlphaFoldDB" id="A0AAV5GCB4"/>
<dbReference type="InterPro" id="IPR011008">
    <property type="entry name" value="Dimeric_a/b-barrel"/>
</dbReference>
<dbReference type="PANTHER" id="PTHR38052">
    <property type="entry name" value="EXPRESSED PROTEIN"/>
    <property type="match status" value="1"/>
</dbReference>
<dbReference type="Proteomes" id="UP001342314">
    <property type="component" value="Unassembled WGS sequence"/>
</dbReference>
<feature type="domain" description="ABM" evidence="1">
    <location>
        <begin position="3"/>
        <end position="91"/>
    </location>
</feature>
<evidence type="ECO:0000313" key="2">
    <source>
        <dbReference type="EMBL" id="GJN88119.1"/>
    </source>
</evidence>
<organism evidence="2 3">
    <name type="scientific">Rhodotorula paludigena</name>
    <dbReference type="NCBI Taxonomy" id="86838"/>
    <lineage>
        <taxon>Eukaryota</taxon>
        <taxon>Fungi</taxon>
        <taxon>Dikarya</taxon>
        <taxon>Basidiomycota</taxon>
        <taxon>Pucciniomycotina</taxon>
        <taxon>Microbotryomycetes</taxon>
        <taxon>Sporidiobolales</taxon>
        <taxon>Sporidiobolaceae</taxon>
        <taxon>Rhodotorula</taxon>
    </lineage>
</organism>
<protein>
    <recommendedName>
        <fullName evidence="1">ABM domain-containing protein</fullName>
    </recommendedName>
</protein>
<gene>
    <name evidence="2" type="ORF">Rhopal_001075-T1</name>
</gene>
<comment type="caution">
    <text evidence="2">The sequence shown here is derived from an EMBL/GenBank/DDBJ whole genome shotgun (WGS) entry which is preliminary data.</text>
</comment>
<dbReference type="PROSITE" id="PS51725">
    <property type="entry name" value="ABM"/>
    <property type="match status" value="1"/>
</dbReference>
<sequence>MVYTLVCHAQVKPDCVDKMVAELRKARSIYEQDEGTIHWFVMQDVHDATKFSIVERFEREDSQEVHLSNPYWKEFNPTVEPWLVKPIEILRHEEL</sequence>
<keyword evidence="3" id="KW-1185">Reference proteome</keyword>